<keyword evidence="1" id="KW-0472">Membrane</keyword>
<accession>A0A3A6PJW3</accession>
<dbReference type="AlphaFoldDB" id="A0A3A6PJW3"/>
<feature type="transmembrane region" description="Helical" evidence="1">
    <location>
        <begin position="34"/>
        <end position="54"/>
    </location>
</feature>
<evidence type="ECO:0000313" key="2">
    <source>
        <dbReference type="EMBL" id="RJX40036.1"/>
    </source>
</evidence>
<organism evidence="2 3">
    <name type="scientific">Paenibacillus pinisoli</name>
    <dbReference type="NCBI Taxonomy" id="1276110"/>
    <lineage>
        <taxon>Bacteria</taxon>
        <taxon>Bacillati</taxon>
        <taxon>Bacillota</taxon>
        <taxon>Bacilli</taxon>
        <taxon>Bacillales</taxon>
        <taxon>Paenibacillaceae</taxon>
        <taxon>Paenibacillus</taxon>
    </lineage>
</organism>
<dbReference type="RefSeq" id="WP_120109974.1">
    <property type="nucleotide sequence ID" value="NZ_QXQB01000002.1"/>
</dbReference>
<gene>
    <name evidence="2" type="ORF">D3P09_11720</name>
</gene>
<keyword evidence="1" id="KW-0812">Transmembrane</keyword>
<proteinExistence type="predicted"/>
<dbReference type="Pfam" id="PF16079">
    <property type="entry name" value="Phage_holin_5_2"/>
    <property type="match status" value="1"/>
</dbReference>
<name>A0A3A6PJW3_9BACL</name>
<dbReference type="EMBL" id="QXQB01000002">
    <property type="protein sequence ID" value="RJX40036.1"/>
    <property type="molecule type" value="Genomic_DNA"/>
</dbReference>
<keyword evidence="3" id="KW-1185">Reference proteome</keyword>
<evidence type="ECO:0000313" key="3">
    <source>
        <dbReference type="Proteomes" id="UP000267798"/>
    </source>
</evidence>
<dbReference type="Proteomes" id="UP000267798">
    <property type="component" value="Unassembled WGS sequence"/>
</dbReference>
<keyword evidence="1" id="KW-1133">Transmembrane helix</keyword>
<evidence type="ECO:0000256" key="1">
    <source>
        <dbReference type="SAM" id="Phobius"/>
    </source>
</evidence>
<reference evidence="2 3" key="1">
    <citation type="submission" date="2018-09" db="EMBL/GenBank/DDBJ databases">
        <title>Paenibacillus aracenensis nov. sp. isolated from a cave in southern Spain.</title>
        <authorList>
            <person name="Jurado V."/>
            <person name="Gutierrez-Patricio S."/>
            <person name="Gonzalez-Pimentel J.L."/>
            <person name="Miller A.Z."/>
            <person name="Laiz L."/>
            <person name="Saiz-Jimenez C."/>
        </authorList>
    </citation>
    <scope>NUCLEOTIDE SEQUENCE [LARGE SCALE GENOMIC DNA]</scope>
    <source>
        <strain evidence="2 3">JCM 19203</strain>
    </source>
</reference>
<protein>
    <submittedName>
        <fullName evidence="2">Holin</fullName>
    </submittedName>
</protein>
<feature type="transmembrane region" description="Helical" evidence="1">
    <location>
        <begin position="6"/>
        <end position="27"/>
    </location>
</feature>
<dbReference type="OrthoDB" id="2884029at2"/>
<dbReference type="InterPro" id="IPR032111">
    <property type="entry name" value="Clostridium_phage_holin"/>
</dbReference>
<sequence length="85" mass="9200">MNNEIIQFITEQALVLMPVLFVIGLLLKNTPWLADWAIPWVLLVLGVTGGILIVGDALQGIIQGILVTGATVLTHQLVKQTLSKN</sequence>
<comment type="caution">
    <text evidence="2">The sequence shown here is derived from an EMBL/GenBank/DDBJ whole genome shotgun (WGS) entry which is preliminary data.</text>
</comment>